<dbReference type="HOGENOM" id="CLU_2341385_0_0_4"/>
<dbReference type="Proteomes" id="UP000001192">
    <property type="component" value="Plasmid pBPHY02"/>
</dbReference>
<geneLocation type="plasmid" evidence="1 2">
    <name>pBPHY02</name>
</geneLocation>
<evidence type="ECO:0000313" key="2">
    <source>
        <dbReference type="Proteomes" id="UP000001192"/>
    </source>
</evidence>
<keyword evidence="2" id="KW-1185">Reference proteome</keyword>
<reference evidence="2" key="1">
    <citation type="journal article" date="2014" name="Stand. Genomic Sci.">
        <title>Complete genome sequence of Burkholderia phymatum STM815(T), a broad host range and efficient nitrogen-fixing symbiont of Mimosa species.</title>
        <authorList>
            <person name="Moulin L."/>
            <person name="Klonowska A."/>
            <person name="Caroline B."/>
            <person name="Booth K."/>
            <person name="Vriezen J.A."/>
            <person name="Melkonian R."/>
            <person name="James E.K."/>
            <person name="Young J.P."/>
            <person name="Bena G."/>
            <person name="Hauser L."/>
            <person name="Land M."/>
            <person name="Kyrpides N."/>
            <person name="Bruce D."/>
            <person name="Chain P."/>
            <person name="Copeland A."/>
            <person name="Pitluck S."/>
            <person name="Woyke T."/>
            <person name="Lizotte-Waniewski M."/>
            <person name="Bristow J."/>
            <person name="Riley M."/>
        </authorList>
    </citation>
    <scope>NUCLEOTIDE SEQUENCE [LARGE SCALE GENOMIC DNA]</scope>
    <source>
        <strain evidence="2">DSM 17167 / CIP 108236 / LMG 21445 / STM815</strain>
        <plasmid evidence="2">Plasmid pBPHY02</plasmid>
    </source>
</reference>
<name>B2JY72_PARP8</name>
<proteinExistence type="predicted"/>
<organism evidence="1 2">
    <name type="scientific">Paraburkholderia phymatum (strain DSM 17167 / CIP 108236 / LMG 21445 / STM815)</name>
    <name type="common">Burkholderia phymatum</name>
    <dbReference type="NCBI Taxonomy" id="391038"/>
    <lineage>
        <taxon>Bacteria</taxon>
        <taxon>Pseudomonadati</taxon>
        <taxon>Pseudomonadota</taxon>
        <taxon>Betaproteobacteria</taxon>
        <taxon>Burkholderiales</taxon>
        <taxon>Burkholderiaceae</taxon>
        <taxon>Paraburkholderia</taxon>
    </lineage>
</organism>
<gene>
    <name evidence="1" type="ordered locus">Bphy_7680</name>
</gene>
<accession>B2JY72</accession>
<sequence>MPFVQYNEAFKSSGSREMPQPCAMFAIPGSRYDLPLQFLTHTLFALGNEGHQYARIERALVSNRSVFVHQVNNLIHSFTRAYLLRRWYARALPRYAR</sequence>
<dbReference type="eggNOG" id="ENOG5030X3M">
    <property type="taxonomic scope" value="Bacteria"/>
</dbReference>
<protein>
    <submittedName>
        <fullName evidence="1">Uncharacterized protein</fullName>
    </submittedName>
</protein>
<dbReference type="KEGG" id="bph:Bphy_7680"/>
<dbReference type="EMBL" id="CP001046">
    <property type="protein sequence ID" value="ACC76580.1"/>
    <property type="molecule type" value="Genomic_DNA"/>
</dbReference>
<keyword evidence="1" id="KW-0614">Plasmid</keyword>
<dbReference type="AlphaFoldDB" id="B2JY72"/>
<evidence type="ECO:0000313" key="1">
    <source>
        <dbReference type="EMBL" id="ACC76580.1"/>
    </source>
</evidence>